<dbReference type="AlphaFoldDB" id="A0A0G4FEK5"/>
<keyword evidence="3" id="KW-0653">Protein transport</keyword>
<dbReference type="GO" id="GO:0043328">
    <property type="term" value="P:protein transport to vacuole involved in ubiquitin-dependent protein catabolic process via the multivesicular body sorting pathway"/>
    <property type="evidence" value="ECO:0007669"/>
    <property type="project" value="TreeGrafter"/>
</dbReference>
<dbReference type="Pfam" id="PF05871">
    <property type="entry name" value="ESCRT-II"/>
    <property type="match status" value="1"/>
</dbReference>
<comment type="similarity">
    <text evidence="1">Belongs to the VPS25 family.</text>
</comment>
<sequence>MESNQWSSPTEFWDLPPFFTIQPTDATREKQLSLWLQVVCHYCRAQRQYFIDISERMADSAPFHNAKAKRKLTLDGLRKICSYMVQHGHGVWMDEGQNRMAVFWRKPQEWAAAIYRWASDSGHLNSVETLFSLREGDDTRDQDFHGLPHEILLIALQALEGQGKAQIFRGSSSDHDGVKFFSQAA</sequence>
<evidence type="ECO:0000313" key="6">
    <source>
        <dbReference type="Proteomes" id="UP000041254"/>
    </source>
</evidence>
<accession>A0A0G4FEK5</accession>
<evidence type="ECO:0000256" key="1">
    <source>
        <dbReference type="ARBA" id="ARBA00009674"/>
    </source>
</evidence>
<dbReference type="InterPro" id="IPR008570">
    <property type="entry name" value="ESCRT-II_cplx_Vps25-sub"/>
</dbReference>
<dbReference type="OMA" id="TRCLIMW"/>
<dbReference type="SUPFAM" id="SSF46785">
    <property type="entry name" value="Winged helix' DNA-binding domain"/>
    <property type="match status" value="2"/>
</dbReference>
<dbReference type="InterPro" id="IPR036388">
    <property type="entry name" value="WH-like_DNA-bd_sf"/>
</dbReference>
<evidence type="ECO:0000256" key="4">
    <source>
        <dbReference type="ARBA" id="ARBA00030094"/>
    </source>
</evidence>
<evidence type="ECO:0000313" key="5">
    <source>
        <dbReference type="EMBL" id="CEM11409.1"/>
    </source>
</evidence>
<dbReference type="PANTHER" id="PTHR13149:SF0">
    <property type="entry name" value="VACUOLAR PROTEIN-SORTING-ASSOCIATED PROTEIN 25"/>
    <property type="match status" value="1"/>
</dbReference>
<gene>
    <name evidence="5" type="ORF">Vbra_9077</name>
</gene>
<dbReference type="GO" id="GO:0016236">
    <property type="term" value="P:macroautophagy"/>
    <property type="evidence" value="ECO:0007669"/>
    <property type="project" value="UniProtKB-ARBA"/>
</dbReference>
<dbReference type="PANTHER" id="PTHR13149">
    <property type="entry name" value="VACUOLAR PROTEIN SORTING-ASSOCIATED PROTEIN VPS25"/>
    <property type="match status" value="1"/>
</dbReference>
<dbReference type="VEuPathDB" id="CryptoDB:Vbra_9077"/>
<proteinExistence type="inferred from homology"/>
<dbReference type="Gene3D" id="1.10.10.570">
    <property type="entry name" value="Winged helix' DNA-binding domain. Chain C. Domain 1"/>
    <property type="match status" value="1"/>
</dbReference>
<dbReference type="OrthoDB" id="245150at2759"/>
<dbReference type="Gene3D" id="1.10.10.10">
    <property type="entry name" value="Winged helix-like DNA-binding domain superfamily/Winged helix DNA-binding domain"/>
    <property type="match status" value="1"/>
</dbReference>
<dbReference type="FunFam" id="1.10.10.10:FF:000141">
    <property type="entry name" value="vacuolar protein-sorting-associated protein 25"/>
    <property type="match status" value="1"/>
</dbReference>
<evidence type="ECO:0000256" key="2">
    <source>
        <dbReference type="ARBA" id="ARBA00022448"/>
    </source>
</evidence>
<evidence type="ECO:0000256" key="3">
    <source>
        <dbReference type="ARBA" id="ARBA00022927"/>
    </source>
</evidence>
<keyword evidence="2" id="KW-0813">Transport</keyword>
<dbReference type="InterPro" id="IPR036390">
    <property type="entry name" value="WH_DNA-bd_sf"/>
</dbReference>
<dbReference type="Proteomes" id="UP000041254">
    <property type="component" value="Unassembled WGS sequence"/>
</dbReference>
<dbReference type="PhylomeDB" id="A0A0G4FEK5"/>
<dbReference type="GO" id="GO:0000814">
    <property type="term" value="C:ESCRT II complex"/>
    <property type="evidence" value="ECO:0007669"/>
    <property type="project" value="InterPro"/>
</dbReference>
<dbReference type="GO" id="GO:0005198">
    <property type="term" value="F:structural molecule activity"/>
    <property type="evidence" value="ECO:0007669"/>
    <property type="project" value="TreeGrafter"/>
</dbReference>
<dbReference type="GO" id="GO:0042803">
    <property type="term" value="F:protein homodimerization activity"/>
    <property type="evidence" value="ECO:0007669"/>
    <property type="project" value="TreeGrafter"/>
</dbReference>
<reference evidence="5 6" key="1">
    <citation type="submission" date="2014-11" db="EMBL/GenBank/DDBJ databases">
        <authorList>
            <person name="Zhu J."/>
            <person name="Qi W."/>
            <person name="Song R."/>
        </authorList>
    </citation>
    <scope>NUCLEOTIDE SEQUENCE [LARGE SCALE GENOMIC DNA]</scope>
</reference>
<organism evidence="5 6">
    <name type="scientific">Vitrella brassicaformis (strain CCMP3155)</name>
    <dbReference type="NCBI Taxonomy" id="1169540"/>
    <lineage>
        <taxon>Eukaryota</taxon>
        <taxon>Sar</taxon>
        <taxon>Alveolata</taxon>
        <taxon>Colpodellida</taxon>
        <taxon>Vitrellaceae</taxon>
        <taxon>Vitrella</taxon>
    </lineage>
</organism>
<dbReference type="EMBL" id="CDMY01000415">
    <property type="protein sequence ID" value="CEM11409.1"/>
    <property type="molecule type" value="Genomic_DNA"/>
</dbReference>
<dbReference type="STRING" id="1169540.A0A0G4FEK5"/>
<dbReference type="InterPro" id="IPR014041">
    <property type="entry name" value="ESCRT-II_cplx_Vps25-sub_N"/>
</dbReference>
<name>A0A0G4FEK5_VITBC</name>
<protein>
    <recommendedName>
        <fullName evidence="4">ESCRT-II complex subunit VPS25</fullName>
    </recommendedName>
</protein>
<keyword evidence="6" id="KW-1185">Reference proteome</keyword>
<dbReference type="InParanoid" id="A0A0G4FEK5"/>